<keyword evidence="5" id="KW-1185">Reference proteome</keyword>
<sequence length="225" mass="25437">MDTPTPIPVSTEKMHKLIFFGASGSGKTALINRMIFDKYRNDYVSIPTIDLYTKTLYHQTDMIKLNIFDTPGVGAMSVGDTFWKQTEGIVLVYDIKNRETFEKLGYWLNFFKTHSQGAKVPVMVLGNKLDLDSNLDGGGRQVSREEAEEWCKLNNIHIFFEVSAKDAVNTKECFTKFMDAFVSGIHQDLHHDDDDDDSSTLLKKNNTNSDDDAPSKGVFSCFCCM</sequence>
<dbReference type="SMART" id="SM00174">
    <property type="entry name" value="RHO"/>
    <property type="match status" value="1"/>
</dbReference>
<dbReference type="OrthoDB" id="265044at2759"/>
<comment type="caution">
    <text evidence="4">The sequence shown here is derived from an EMBL/GenBank/DDBJ whole genome shotgun (WGS) entry which is preliminary data.</text>
</comment>
<evidence type="ECO:0000313" key="4">
    <source>
        <dbReference type="EMBL" id="KYQ96959.1"/>
    </source>
</evidence>
<keyword evidence="2" id="KW-0547">Nucleotide-binding</keyword>
<accession>A0A151ZSP6</accession>
<dbReference type="PANTHER" id="PTHR47981">
    <property type="entry name" value="RAB FAMILY"/>
    <property type="match status" value="1"/>
</dbReference>
<dbReference type="GO" id="GO:0005770">
    <property type="term" value="C:late endosome"/>
    <property type="evidence" value="ECO:0007669"/>
    <property type="project" value="TreeGrafter"/>
</dbReference>
<keyword evidence="3" id="KW-0342">GTP-binding</keyword>
<dbReference type="Proteomes" id="UP000076078">
    <property type="component" value="Unassembled WGS sequence"/>
</dbReference>
<dbReference type="GO" id="GO:0090385">
    <property type="term" value="P:phagosome-lysosome fusion"/>
    <property type="evidence" value="ECO:0007669"/>
    <property type="project" value="TreeGrafter"/>
</dbReference>
<dbReference type="SMART" id="SM00173">
    <property type="entry name" value="RAS"/>
    <property type="match status" value="1"/>
</dbReference>
<comment type="similarity">
    <text evidence="1">Belongs to the small GTPase superfamily. Rab family.</text>
</comment>
<dbReference type="OMA" id="RIHYFET"/>
<dbReference type="FunFam" id="3.40.50.300:FF:001447">
    <property type="entry name" value="Ras-related protein Rab-1B"/>
    <property type="match status" value="1"/>
</dbReference>
<dbReference type="EMBL" id="LODT01000021">
    <property type="protein sequence ID" value="KYQ96959.1"/>
    <property type="molecule type" value="Genomic_DNA"/>
</dbReference>
<name>A0A151ZSP6_TIELA</name>
<reference evidence="4 5" key="1">
    <citation type="submission" date="2015-12" db="EMBL/GenBank/DDBJ databases">
        <title>Dictyostelia acquired genes for synthesis and detection of signals that induce cell-type specialization by lateral gene transfer from prokaryotes.</title>
        <authorList>
            <person name="Gloeckner G."/>
            <person name="Schaap P."/>
        </authorList>
    </citation>
    <scope>NUCLEOTIDE SEQUENCE [LARGE SCALE GENOMIC DNA]</scope>
    <source>
        <strain evidence="4 5">TK</strain>
    </source>
</reference>
<dbReference type="GO" id="GO:0003924">
    <property type="term" value="F:GTPase activity"/>
    <property type="evidence" value="ECO:0007669"/>
    <property type="project" value="InterPro"/>
</dbReference>
<dbReference type="STRING" id="361077.A0A151ZSP6"/>
<dbReference type="Pfam" id="PF00071">
    <property type="entry name" value="Ras"/>
    <property type="match status" value="1"/>
</dbReference>
<dbReference type="CDD" id="cd00154">
    <property type="entry name" value="Rab"/>
    <property type="match status" value="1"/>
</dbReference>
<dbReference type="InterPro" id="IPR001806">
    <property type="entry name" value="Small_GTPase"/>
</dbReference>
<protein>
    <submittedName>
        <fullName evidence="4">Rab GTPase</fullName>
    </submittedName>
</protein>
<dbReference type="GO" id="GO:0005764">
    <property type="term" value="C:lysosome"/>
    <property type="evidence" value="ECO:0007669"/>
    <property type="project" value="TreeGrafter"/>
</dbReference>
<dbReference type="SMART" id="SM00175">
    <property type="entry name" value="RAB"/>
    <property type="match status" value="1"/>
</dbReference>
<proteinExistence type="inferred from homology"/>
<dbReference type="PROSITE" id="PS51419">
    <property type="entry name" value="RAB"/>
    <property type="match status" value="1"/>
</dbReference>
<dbReference type="Gene3D" id="3.40.50.300">
    <property type="entry name" value="P-loop containing nucleotide triphosphate hydrolases"/>
    <property type="match status" value="1"/>
</dbReference>
<dbReference type="GO" id="GO:0005525">
    <property type="term" value="F:GTP binding"/>
    <property type="evidence" value="ECO:0007669"/>
    <property type="project" value="UniProtKB-KW"/>
</dbReference>
<dbReference type="InterPro" id="IPR005225">
    <property type="entry name" value="Small_GTP-bd"/>
</dbReference>
<evidence type="ECO:0000256" key="1">
    <source>
        <dbReference type="ARBA" id="ARBA00006270"/>
    </source>
</evidence>
<dbReference type="PRINTS" id="PR00449">
    <property type="entry name" value="RASTRNSFRMNG"/>
</dbReference>
<evidence type="ECO:0000256" key="3">
    <source>
        <dbReference type="ARBA" id="ARBA00023134"/>
    </source>
</evidence>
<dbReference type="PROSITE" id="PS51421">
    <property type="entry name" value="RAS"/>
    <property type="match status" value="1"/>
</dbReference>
<dbReference type="InParanoid" id="A0A151ZSP6"/>
<dbReference type="SUPFAM" id="SSF52540">
    <property type="entry name" value="P-loop containing nucleoside triphosphate hydrolases"/>
    <property type="match status" value="1"/>
</dbReference>
<dbReference type="AlphaFoldDB" id="A0A151ZSP6"/>
<gene>
    <name evidence="4" type="ORF">DLAC_04281</name>
</gene>
<dbReference type="GO" id="GO:0045335">
    <property type="term" value="C:phagocytic vesicle"/>
    <property type="evidence" value="ECO:0007669"/>
    <property type="project" value="TreeGrafter"/>
</dbReference>
<dbReference type="PANTHER" id="PTHR47981:SF20">
    <property type="entry name" value="RAS-RELATED PROTEIN RAB-7A"/>
    <property type="match status" value="1"/>
</dbReference>
<evidence type="ECO:0000313" key="5">
    <source>
        <dbReference type="Proteomes" id="UP000076078"/>
    </source>
</evidence>
<dbReference type="InterPro" id="IPR027417">
    <property type="entry name" value="P-loop_NTPase"/>
</dbReference>
<dbReference type="NCBIfam" id="TIGR00231">
    <property type="entry name" value="small_GTP"/>
    <property type="match status" value="1"/>
</dbReference>
<evidence type="ECO:0000256" key="2">
    <source>
        <dbReference type="ARBA" id="ARBA00022741"/>
    </source>
</evidence>
<organism evidence="4 5">
    <name type="scientific">Tieghemostelium lacteum</name>
    <name type="common">Slime mold</name>
    <name type="synonym">Dictyostelium lacteum</name>
    <dbReference type="NCBI Taxonomy" id="361077"/>
    <lineage>
        <taxon>Eukaryota</taxon>
        <taxon>Amoebozoa</taxon>
        <taxon>Evosea</taxon>
        <taxon>Eumycetozoa</taxon>
        <taxon>Dictyostelia</taxon>
        <taxon>Dictyosteliales</taxon>
        <taxon>Raperosteliaceae</taxon>
        <taxon>Tieghemostelium</taxon>
    </lineage>
</organism>